<protein>
    <submittedName>
        <fullName evidence="1">Uncharacterized protein</fullName>
    </submittedName>
</protein>
<dbReference type="Proteomes" id="UP001164439">
    <property type="component" value="Chromosome"/>
</dbReference>
<dbReference type="EMBL" id="CP114413">
    <property type="protein sequence ID" value="WAZ23390.1"/>
    <property type="molecule type" value="Genomic_DNA"/>
</dbReference>
<reference evidence="1" key="1">
    <citation type="submission" date="2022-12" db="EMBL/GenBank/DDBJ databases">
        <authorList>
            <person name="Ruckert C."/>
            <person name="Busche T."/>
            <person name="Kalinowski J."/>
            <person name="Wittmann C."/>
        </authorList>
    </citation>
    <scope>NUCLEOTIDE SEQUENCE</scope>
    <source>
        <strain evidence="1">DSM 40467</strain>
    </source>
</reference>
<name>A0ABY7KIK7_9ACTN</name>
<evidence type="ECO:0000313" key="2">
    <source>
        <dbReference type="Proteomes" id="UP001164439"/>
    </source>
</evidence>
<dbReference type="RefSeq" id="WP_269660967.1">
    <property type="nucleotide sequence ID" value="NZ_CP114413.1"/>
</dbReference>
<keyword evidence="2" id="KW-1185">Reference proteome</keyword>
<sequence>MTERHAPISETGLAYDVFAPLWGILELAAVTASGMRPLRDVSLADFVGAHRGEVDGILETVRGIGDFSADTMSIFERQGGWNDGREVTPEYLMMYSGCIEGYPPDTDDPVVLRRMVRMGGDLQTAALMNALVGTATVRGPGLAEAPGLVLEAVRGAGALLGGDGEQVVRDAFRMWRVAHLPGVLRPDAPAPPAVKDRLRAYAHALESLIDDD</sequence>
<organism evidence="1 2">
    <name type="scientific">Streptomyces cinnabarinus</name>
    <dbReference type="NCBI Taxonomy" id="67287"/>
    <lineage>
        <taxon>Bacteria</taxon>
        <taxon>Bacillati</taxon>
        <taxon>Actinomycetota</taxon>
        <taxon>Actinomycetes</taxon>
        <taxon>Kitasatosporales</taxon>
        <taxon>Streptomycetaceae</taxon>
        <taxon>Streptomyces</taxon>
    </lineage>
</organism>
<accession>A0ABY7KIK7</accession>
<evidence type="ECO:0000313" key="1">
    <source>
        <dbReference type="EMBL" id="WAZ23390.1"/>
    </source>
</evidence>
<gene>
    <name evidence="1" type="ORF">STRCI_004731</name>
</gene>
<proteinExistence type="predicted"/>